<dbReference type="EMBL" id="BRPK01000005">
    <property type="protein sequence ID" value="GLB38810.1"/>
    <property type="molecule type" value="Genomic_DNA"/>
</dbReference>
<accession>A0A9P3PMV8</accession>
<protein>
    <submittedName>
        <fullName evidence="2">Uncharacterized protein</fullName>
    </submittedName>
</protein>
<organism evidence="2 3">
    <name type="scientific">Lyophyllum shimeji</name>
    <name type="common">Hon-shimeji</name>
    <name type="synonym">Tricholoma shimeji</name>
    <dbReference type="NCBI Taxonomy" id="47721"/>
    <lineage>
        <taxon>Eukaryota</taxon>
        <taxon>Fungi</taxon>
        <taxon>Dikarya</taxon>
        <taxon>Basidiomycota</taxon>
        <taxon>Agaricomycotina</taxon>
        <taxon>Agaricomycetes</taxon>
        <taxon>Agaricomycetidae</taxon>
        <taxon>Agaricales</taxon>
        <taxon>Tricholomatineae</taxon>
        <taxon>Lyophyllaceae</taxon>
        <taxon>Lyophyllum</taxon>
    </lineage>
</organism>
<sequence length="74" mass="7820">MIAQQKALFDSLSSRTGKDATQGLGLTRSSRINETPTTTGLKRQALARSLKHPGSSALLISALRSSTLLKARPG</sequence>
<feature type="region of interest" description="Disordered" evidence="1">
    <location>
        <begin position="1"/>
        <end position="40"/>
    </location>
</feature>
<evidence type="ECO:0000313" key="2">
    <source>
        <dbReference type="EMBL" id="GLB38810.1"/>
    </source>
</evidence>
<reference evidence="2" key="1">
    <citation type="submission" date="2022-07" db="EMBL/GenBank/DDBJ databases">
        <title>The genome of Lyophyllum shimeji provides insight into the initial evolution of ectomycorrhizal fungal genome.</title>
        <authorList>
            <person name="Kobayashi Y."/>
            <person name="Shibata T."/>
            <person name="Hirakawa H."/>
            <person name="Shigenobu S."/>
            <person name="Nishiyama T."/>
            <person name="Yamada A."/>
            <person name="Hasebe M."/>
            <person name="Kawaguchi M."/>
        </authorList>
    </citation>
    <scope>NUCLEOTIDE SEQUENCE</scope>
    <source>
        <strain evidence="2">AT787</strain>
    </source>
</reference>
<feature type="compositionally biased region" description="Polar residues" evidence="1">
    <location>
        <begin position="27"/>
        <end position="40"/>
    </location>
</feature>
<proteinExistence type="predicted"/>
<comment type="caution">
    <text evidence="2">The sequence shown here is derived from an EMBL/GenBank/DDBJ whole genome shotgun (WGS) entry which is preliminary data.</text>
</comment>
<keyword evidence="3" id="KW-1185">Reference proteome</keyword>
<dbReference type="Proteomes" id="UP001063166">
    <property type="component" value="Unassembled WGS sequence"/>
</dbReference>
<name>A0A9P3PMV8_LYOSH</name>
<dbReference type="AlphaFoldDB" id="A0A9P3PMV8"/>
<evidence type="ECO:0000256" key="1">
    <source>
        <dbReference type="SAM" id="MobiDB-lite"/>
    </source>
</evidence>
<gene>
    <name evidence="2" type="ORF">LshimejAT787_0506750</name>
</gene>
<evidence type="ECO:0000313" key="3">
    <source>
        <dbReference type="Proteomes" id="UP001063166"/>
    </source>
</evidence>